<dbReference type="Proteomes" id="UP001431019">
    <property type="component" value="Unassembled WGS sequence"/>
</dbReference>
<gene>
    <name evidence="2" type="ORF">LJ656_24050</name>
</gene>
<name>A0ABS8K0F6_9BURK</name>
<dbReference type="RefSeq" id="WP_230512020.1">
    <property type="nucleotide sequence ID" value="NZ_JAJITD010000013.1"/>
</dbReference>
<protein>
    <submittedName>
        <fullName evidence="2">Alpha/beta fold hydrolase</fullName>
    </submittedName>
</protein>
<dbReference type="Gene3D" id="3.40.50.1820">
    <property type="entry name" value="alpha/beta hydrolase"/>
    <property type="match status" value="1"/>
</dbReference>
<dbReference type="SUPFAM" id="SSF53474">
    <property type="entry name" value="alpha/beta-Hydrolases"/>
    <property type="match status" value="1"/>
</dbReference>
<dbReference type="GO" id="GO:0016787">
    <property type="term" value="F:hydrolase activity"/>
    <property type="evidence" value="ECO:0007669"/>
    <property type="project" value="UniProtKB-KW"/>
</dbReference>
<feature type="region of interest" description="Disordered" evidence="1">
    <location>
        <begin position="267"/>
        <end position="303"/>
    </location>
</feature>
<organism evidence="2 3">
    <name type="scientific">Paraburkholderia sejongensis</name>
    <dbReference type="NCBI Taxonomy" id="2886946"/>
    <lineage>
        <taxon>Bacteria</taxon>
        <taxon>Pseudomonadati</taxon>
        <taxon>Pseudomonadota</taxon>
        <taxon>Betaproteobacteria</taxon>
        <taxon>Burkholderiales</taxon>
        <taxon>Burkholderiaceae</taxon>
        <taxon>Paraburkholderia</taxon>
    </lineage>
</organism>
<reference evidence="2 3" key="1">
    <citation type="submission" date="2021-11" db="EMBL/GenBank/DDBJ databases">
        <authorList>
            <person name="Oh E.-T."/>
            <person name="Kim S.-B."/>
        </authorList>
    </citation>
    <scope>NUCLEOTIDE SEQUENCE [LARGE SCALE GENOMIC DNA]</scope>
    <source>
        <strain evidence="2 3">MMS20-SJTR3</strain>
    </source>
</reference>
<dbReference type="PROSITE" id="PS51257">
    <property type="entry name" value="PROKAR_LIPOPROTEIN"/>
    <property type="match status" value="1"/>
</dbReference>
<evidence type="ECO:0000256" key="1">
    <source>
        <dbReference type="SAM" id="MobiDB-lite"/>
    </source>
</evidence>
<keyword evidence="3" id="KW-1185">Reference proteome</keyword>
<dbReference type="EMBL" id="JAJITD010000013">
    <property type="protein sequence ID" value="MCC8395659.1"/>
    <property type="molecule type" value="Genomic_DNA"/>
</dbReference>
<dbReference type="InterPro" id="IPR029058">
    <property type="entry name" value="AB_hydrolase_fold"/>
</dbReference>
<evidence type="ECO:0000313" key="2">
    <source>
        <dbReference type="EMBL" id="MCC8395659.1"/>
    </source>
</evidence>
<comment type="caution">
    <text evidence="2">The sequence shown here is derived from an EMBL/GenBank/DDBJ whole genome shotgun (WGS) entry which is preliminary data.</text>
</comment>
<keyword evidence="2" id="KW-0378">Hydrolase</keyword>
<evidence type="ECO:0000313" key="3">
    <source>
        <dbReference type="Proteomes" id="UP001431019"/>
    </source>
</evidence>
<accession>A0ABS8K0F6</accession>
<feature type="compositionally biased region" description="Low complexity" evidence="1">
    <location>
        <begin position="268"/>
        <end position="279"/>
    </location>
</feature>
<proteinExistence type="predicted"/>
<sequence>MMTRACRLSIPRGLTLALVALSMLSGCAMVTVSSLGPEQYIAMRRGDILSTGRLSAATRDTLHVAALDENTCQRAPLDCIHTISSLGAINTDRRLASLAELSLQMAINNTPANATEWSDAQFDLWLRAVRFSYAFLFLGQRTAGERAFEDRQTQVRDYYNYAAQELARALFVHGALHTDAGSDEPGTQLIAGWSIHIDLSRVRLPEGVREPREVIPASRLSFAGIRSIYRRDGLGAELVAVMNVAPPEQPGEVDGNAADAQRSEIRADAAAGTDADAGGNMRGSTDAQAAAGMSPRGGARPKRPARVTQFFSEMPSPNVTALIGFSEDSLEQVLASHDVVLSVYDPYREESVQRHGQTVPLAANFSAGYGIWLARSGFAGQSLRTLFGRARGIDSPRIYMMQPYDPNRRIILMLHGLASSPEAWVNVANEIQGDELLRQHFQVWQVYYPTNVPILVNLARIRRAAQQTLAHFDPYGSAPASHGMVLIGHSMGGVLARLLVSSSGDELWSAFKDAYVPEGADVDRDEERLNRLLSFTPMPQVERAIFIAAPHRGTPFASNRLSRWAANLVRLPLALLNEIEDVLQTATDIDSQGTTLHVPNSIEQLRESDPMIRATSQLPISPQVCFHSIIARRRENGPLDDSNDGVVPFHSAHLAGALSEKVIVAGHSVQETPQAILEIRRILHEDIEQVDLRGEVCGEAGVGT</sequence>